<evidence type="ECO:0000313" key="2">
    <source>
        <dbReference type="Proteomes" id="UP001153050"/>
    </source>
</evidence>
<dbReference type="EMBL" id="CAKXZT010000013">
    <property type="protein sequence ID" value="CAH2395487.1"/>
    <property type="molecule type" value="Genomic_DNA"/>
</dbReference>
<keyword evidence="2" id="KW-1185">Reference proteome</keyword>
<organism evidence="1 2">
    <name type="scientific">Mesorhizobium escarrei</name>
    <dbReference type="NCBI Taxonomy" id="666018"/>
    <lineage>
        <taxon>Bacteria</taxon>
        <taxon>Pseudomonadati</taxon>
        <taxon>Pseudomonadota</taxon>
        <taxon>Alphaproteobacteria</taxon>
        <taxon>Hyphomicrobiales</taxon>
        <taxon>Phyllobacteriaceae</taxon>
        <taxon>Mesorhizobium</taxon>
    </lineage>
</organism>
<proteinExistence type="predicted"/>
<dbReference type="Proteomes" id="UP001153050">
    <property type="component" value="Unassembled WGS sequence"/>
</dbReference>
<accession>A0ABM9DHX2</accession>
<evidence type="ECO:0000313" key="1">
    <source>
        <dbReference type="EMBL" id="CAH2395487.1"/>
    </source>
</evidence>
<protein>
    <submittedName>
        <fullName evidence="1">Uncharacterized protein</fullName>
    </submittedName>
</protein>
<name>A0ABM9DHX2_9HYPH</name>
<comment type="caution">
    <text evidence="1">The sequence shown here is derived from an EMBL/GenBank/DDBJ whole genome shotgun (WGS) entry which is preliminary data.</text>
</comment>
<sequence>MQEIDLQLPIQGATGRWAGIGIPEDAKEFKDTAHVSGEESRIIDPVLWMAFLGTVIFMQAPPVPTACL</sequence>
<gene>
    <name evidence="1" type="ORF">MES5069_110038</name>
</gene>
<reference evidence="1 2" key="1">
    <citation type="submission" date="2022-03" db="EMBL/GenBank/DDBJ databases">
        <authorList>
            <person name="Brunel B."/>
        </authorList>
    </citation>
    <scope>NUCLEOTIDE SEQUENCE [LARGE SCALE GENOMIC DNA]</scope>
    <source>
        <strain evidence="1">STM5069sample</strain>
    </source>
</reference>